<organism evidence="10 11">
    <name type="scientific">Eiseniibacteriota bacterium</name>
    <dbReference type="NCBI Taxonomy" id="2212470"/>
    <lineage>
        <taxon>Bacteria</taxon>
        <taxon>Candidatus Eiseniibacteriota</taxon>
    </lineage>
</organism>
<keyword evidence="2" id="KW-0328">Glycosyltransferase</keyword>
<dbReference type="PANTHER" id="PTHR32044">
    <property type="entry name" value="GLUCOMANNAN 4-BETA-MANNOSYLTRANSFERASE 9"/>
    <property type="match status" value="1"/>
</dbReference>
<accession>A0A849SQL8</accession>
<dbReference type="InterPro" id="IPR029044">
    <property type="entry name" value="Nucleotide-diphossugar_trans"/>
</dbReference>
<feature type="transmembrane region" description="Helical" evidence="9">
    <location>
        <begin position="370"/>
        <end position="389"/>
    </location>
</feature>
<dbReference type="Gene3D" id="3.90.550.10">
    <property type="entry name" value="Spore Coat Polysaccharide Biosynthesis Protein SpsA, Chain A"/>
    <property type="match status" value="1"/>
</dbReference>
<dbReference type="AlphaFoldDB" id="A0A849SQL8"/>
<dbReference type="SUPFAM" id="SSF53448">
    <property type="entry name" value="Nucleotide-diphospho-sugar transferases"/>
    <property type="match status" value="1"/>
</dbReference>
<keyword evidence="4 9" id="KW-0812">Transmembrane</keyword>
<evidence type="ECO:0000256" key="4">
    <source>
        <dbReference type="ARBA" id="ARBA00022692"/>
    </source>
</evidence>
<keyword evidence="8" id="KW-0961">Cell wall biogenesis/degradation</keyword>
<reference evidence="10 11" key="1">
    <citation type="submission" date="2020-04" db="EMBL/GenBank/DDBJ databases">
        <title>Metagenomic profiling of ammonia- and methane-oxidizing microorganisms in a Dutch drinking water treatment plant.</title>
        <authorList>
            <person name="Poghosyan L."/>
            <person name="Leucker S."/>
        </authorList>
    </citation>
    <scope>NUCLEOTIDE SEQUENCE [LARGE SCALE GENOMIC DNA]</scope>
    <source>
        <strain evidence="10">S-RSF-IL-03</strain>
    </source>
</reference>
<keyword evidence="7 9" id="KW-0472">Membrane</keyword>
<comment type="subcellular location">
    <subcellularLocation>
        <location evidence="1">Golgi apparatus membrane</location>
        <topology evidence="1">Multi-pass membrane protein</topology>
    </subcellularLocation>
</comment>
<evidence type="ECO:0000256" key="3">
    <source>
        <dbReference type="ARBA" id="ARBA00022679"/>
    </source>
</evidence>
<sequence>MSAHLPLDPTAWLGAARPLFESAALLAYGLCQLGLALYSSHRYALLSFRERGRSNGPSGGAMGTWPGTSTLELPESEWPFVTLQFPVYNEPRVIRRLLEAAARTDYPRDRFEIQVLDDSDDATVSLAAAAIAEIRASGVSIEHLRRATRAGFKAGALAQGLSVARGELVAIFDADFVPPPEFLRRMVPHLRDPRVGMVQARWGHLNRDENALTIAQAVMLDAHFRIEHTARMGRGLFFNFNGTGGVWRRRCIEDSGGWSHATLTEDLDLSYRAQLRGWRFVFASDVVVPAELPADMQAFKSQQRRWTRGGIQTARLVLPAVLRAKLPLAVKLEAFFHLTSNVAYPLLLSIGVLLLPLLLGRSTIPQSLVWALQLGVLAFGTVPVAWFLARGQRGSGRSSIEVAREVGCALLLGAGIALNNAVAVVAGSGGKVGTFVRTPKQGDLGSPRVRGDGDPRGGSGEALLALYFAAVLAWCSVNGQPQALPFLGFLTLGCAWVAMASARPAELAVGRMRDTEPVGATAARSSASACP</sequence>
<evidence type="ECO:0000256" key="1">
    <source>
        <dbReference type="ARBA" id="ARBA00004653"/>
    </source>
</evidence>
<proteinExistence type="predicted"/>
<dbReference type="Pfam" id="PF13641">
    <property type="entry name" value="Glyco_tranf_2_3"/>
    <property type="match status" value="1"/>
</dbReference>
<name>A0A849SQL8_UNCEI</name>
<dbReference type="EMBL" id="JABFRW010000157">
    <property type="protein sequence ID" value="NOT34934.1"/>
    <property type="molecule type" value="Genomic_DNA"/>
</dbReference>
<gene>
    <name evidence="10" type="ORF">HOP12_12290</name>
</gene>
<dbReference type="Proteomes" id="UP000580839">
    <property type="component" value="Unassembled WGS sequence"/>
</dbReference>
<feature type="transmembrane region" description="Helical" evidence="9">
    <location>
        <begin position="335"/>
        <end position="358"/>
    </location>
</feature>
<evidence type="ECO:0000256" key="6">
    <source>
        <dbReference type="ARBA" id="ARBA00023034"/>
    </source>
</evidence>
<comment type="caution">
    <text evidence="10">The sequence shown here is derived from an EMBL/GenBank/DDBJ whole genome shotgun (WGS) entry which is preliminary data.</text>
</comment>
<dbReference type="GO" id="GO:0016757">
    <property type="term" value="F:glycosyltransferase activity"/>
    <property type="evidence" value="ECO:0007669"/>
    <property type="project" value="UniProtKB-KW"/>
</dbReference>
<evidence type="ECO:0000256" key="9">
    <source>
        <dbReference type="SAM" id="Phobius"/>
    </source>
</evidence>
<keyword evidence="6" id="KW-0333">Golgi apparatus</keyword>
<evidence type="ECO:0000313" key="10">
    <source>
        <dbReference type="EMBL" id="NOT34934.1"/>
    </source>
</evidence>
<dbReference type="GO" id="GO:0071555">
    <property type="term" value="P:cell wall organization"/>
    <property type="evidence" value="ECO:0007669"/>
    <property type="project" value="UniProtKB-KW"/>
</dbReference>
<dbReference type="PANTHER" id="PTHR32044:SF80">
    <property type="entry name" value="XYLOGLUCAN GLYCOSYLTRANSFERASE 2-RELATED"/>
    <property type="match status" value="1"/>
</dbReference>
<keyword evidence="5 9" id="KW-1133">Transmembrane helix</keyword>
<protein>
    <submittedName>
        <fullName evidence="10">Glycosyltransferase</fullName>
    </submittedName>
</protein>
<dbReference type="FunFam" id="3.90.550.10:FF:000057">
    <property type="entry name" value="Glycosyltransferase-like protein, family 2"/>
    <property type="match status" value="1"/>
</dbReference>
<evidence type="ECO:0000256" key="7">
    <source>
        <dbReference type="ARBA" id="ARBA00023136"/>
    </source>
</evidence>
<evidence type="ECO:0000256" key="2">
    <source>
        <dbReference type="ARBA" id="ARBA00022676"/>
    </source>
</evidence>
<keyword evidence="3 10" id="KW-0808">Transferase</keyword>
<evidence type="ECO:0000256" key="8">
    <source>
        <dbReference type="ARBA" id="ARBA00023316"/>
    </source>
</evidence>
<evidence type="ECO:0000313" key="11">
    <source>
        <dbReference type="Proteomes" id="UP000580839"/>
    </source>
</evidence>
<evidence type="ECO:0000256" key="5">
    <source>
        <dbReference type="ARBA" id="ARBA00022989"/>
    </source>
</evidence>